<sequence length="46" mass="5217">MLGILYLPILCFIIVGGSYLALKPIDFFTQTDAGDPFEPLFKRHNM</sequence>
<keyword evidence="1" id="KW-0472">Membrane</keyword>
<feature type="transmembrane region" description="Helical" evidence="1">
    <location>
        <begin position="6"/>
        <end position="22"/>
    </location>
</feature>
<name>A0ABU9KAA3_9BACI</name>
<evidence type="ECO:0000256" key="1">
    <source>
        <dbReference type="SAM" id="Phobius"/>
    </source>
</evidence>
<evidence type="ECO:0000313" key="3">
    <source>
        <dbReference type="Proteomes" id="UP001389717"/>
    </source>
</evidence>
<dbReference type="Proteomes" id="UP001389717">
    <property type="component" value="Unassembled WGS sequence"/>
</dbReference>
<evidence type="ECO:0000313" key="2">
    <source>
        <dbReference type="EMBL" id="MEL3971853.1"/>
    </source>
</evidence>
<keyword evidence="3" id="KW-1185">Reference proteome</keyword>
<dbReference type="RefSeq" id="WP_341981568.1">
    <property type="nucleotide sequence ID" value="NZ_JBBYAF010000008.1"/>
</dbReference>
<keyword evidence="1" id="KW-0812">Transmembrane</keyword>
<proteinExistence type="predicted"/>
<organism evidence="2 3">
    <name type="scientific">Rossellomorea oryzaecorticis</name>
    <dbReference type="NCBI Taxonomy" id="1396505"/>
    <lineage>
        <taxon>Bacteria</taxon>
        <taxon>Bacillati</taxon>
        <taxon>Bacillota</taxon>
        <taxon>Bacilli</taxon>
        <taxon>Bacillales</taxon>
        <taxon>Bacillaceae</taxon>
        <taxon>Rossellomorea</taxon>
    </lineage>
</organism>
<accession>A0ABU9KAA3</accession>
<reference evidence="2 3" key="1">
    <citation type="submission" date="2024-04" db="EMBL/GenBank/DDBJ databases">
        <title>Bacillus oryzaecorticis sp. nov., a moderately halophilic bacterium isolated from rice husks.</title>
        <authorList>
            <person name="Zhu H.-S."/>
        </authorList>
    </citation>
    <scope>NUCLEOTIDE SEQUENCE [LARGE SCALE GENOMIC DNA]</scope>
    <source>
        <strain evidence="2 3">ZC255</strain>
    </source>
</reference>
<dbReference type="EMBL" id="JBBYAF010000008">
    <property type="protein sequence ID" value="MEL3971853.1"/>
    <property type="molecule type" value="Genomic_DNA"/>
</dbReference>
<gene>
    <name evidence="2" type="ORF">AAEO50_06105</name>
</gene>
<comment type="caution">
    <text evidence="2">The sequence shown here is derived from an EMBL/GenBank/DDBJ whole genome shotgun (WGS) entry which is preliminary data.</text>
</comment>
<keyword evidence="1" id="KW-1133">Transmembrane helix</keyword>
<protein>
    <submittedName>
        <fullName evidence="2">Uncharacterized protein</fullName>
    </submittedName>
</protein>